<evidence type="ECO:0000256" key="1">
    <source>
        <dbReference type="ARBA" id="ARBA00022679"/>
    </source>
</evidence>
<evidence type="ECO:0000313" key="4">
    <source>
        <dbReference type="Proteomes" id="UP001230915"/>
    </source>
</evidence>
<comment type="caution">
    <text evidence="3">The sequence shown here is derived from an EMBL/GenBank/DDBJ whole genome shotgun (WGS) entry which is preliminary data.</text>
</comment>
<dbReference type="GO" id="GO:0016740">
    <property type="term" value="F:transferase activity"/>
    <property type="evidence" value="ECO:0007669"/>
    <property type="project" value="UniProtKB-KW"/>
</dbReference>
<evidence type="ECO:0000259" key="2">
    <source>
        <dbReference type="Pfam" id="PF01648"/>
    </source>
</evidence>
<dbReference type="EMBL" id="JAVHUL010000043">
    <property type="protein sequence ID" value="MDQ7918421.1"/>
    <property type="molecule type" value="Genomic_DNA"/>
</dbReference>
<dbReference type="Proteomes" id="UP001230915">
    <property type="component" value="Unassembled WGS sequence"/>
</dbReference>
<keyword evidence="1 3" id="KW-0808">Transferase</keyword>
<feature type="domain" description="4'-phosphopantetheinyl transferase" evidence="2">
    <location>
        <begin position="2"/>
        <end position="64"/>
    </location>
</feature>
<accession>A0ABU1A414</accession>
<dbReference type="InterPro" id="IPR037143">
    <property type="entry name" value="4-PPantetheinyl_Trfase_dom_sf"/>
</dbReference>
<name>A0ABU1A414_9FLAO</name>
<sequence>MIGNDVVDLSLAKKQSNWQRPRFIEKIFTKQEQTEINSAKDPDFLVWLFWSMKESAYKAHQRIENFSPRFNPWQLECSLQEVSAEKIIGKVNLGASSFYTSSTYADNCIFTSAASEKNLQIFHQKVANKSLKEELLKSISEKEQILLKELHIIKNENQIPQLYQLENLLDIPFSISHHGDKSAFVLLNKKTAYLKINGF</sequence>
<reference evidence="3 4" key="1">
    <citation type="submission" date="2023-08" db="EMBL/GenBank/DDBJ databases">
        <title>Mesonia sp. MT50, isolated from deep-sea sediment of the Mariana Trench.</title>
        <authorList>
            <person name="Fu H."/>
        </authorList>
    </citation>
    <scope>NUCLEOTIDE SEQUENCE [LARGE SCALE GENOMIC DNA]</scope>
    <source>
        <strain evidence="3 4">MT50</strain>
    </source>
</reference>
<proteinExistence type="predicted"/>
<evidence type="ECO:0000313" key="3">
    <source>
        <dbReference type="EMBL" id="MDQ7918421.1"/>
    </source>
</evidence>
<dbReference type="RefSeq" id="WP_308865415.1">
    <property type="nucleotide sequence ID" value="NZ_JAVHUL010000043.1"/>
</dbReference>
<dbReference type="Pfam" id="PF01648">
    <property type="entry name" value="ACPS"/>
    <property type="match status" value="1"/>
</dbReference>
<organism evidence="3 4">
    <name type="scientific">Mesonia profundi</name>
    <dbReference type="NCBI Taxonomy" id="3070998"/>
    <lineage>
        <taxon>Bacteria</taxon>
        <taxon>Pseudomonadati</taxon>
        <taxon>Bacteroidota</taxon>
        <taxon>Flavobacteriia</taxon>
        <taxon>Flavobacteriales</taxon>
        <taxon>Flavobacteriaceae</taxon>
        <taxon>Mesonia</taxon>
    </lineage>
</organism>
<protein>
    <submittedName>
        <fullName evidence="3">4'-phosphopantetheinyl transferase superfamily protein</fullName>
    </submittedName>
</protein>
<gene>
    <name evidence="3" type="ORF">RBU60_12645</name>
</gene>
<dbReference type="SUPFAM" id="SSF56214">
    <property type="entry name" value="4'-phosphopantetheinyl transferase"/>
    <property type="match status" value="1"/>
</dbReference>
<keyword evidence="4" id="KW-1185">Reference proteome</keyword>
<dbReference type="InterPro" id="IPR008278">
    <property type="entry name" value="4-PPantetheinyl_Trfase_dom"/>
</dbReference>
<dbReference type="Gene3D" id="3.90.470.20">
    <property type="entry name" value="4'-phosphopantetheinyl transferase domain"/>
    <property type="match status" value="1"/>
</dbReference>